<evidence type="ECO:0000256" key="18">
    <source>
        <dbReference type="ARBA" id="ARBA00078543"/>
    </source>
</evidence>
<dbReference type="FunFam" id="3.40.50.300:FF:000044">
    <property type="entry name" value="Dynein heavy chain 5, axonemal"/>
    <property type="match status" value="1"/>
</dbReference>
<evidence type="ECO:0000256" key="12">
    <source>
        <dbReference type="ARBA" id="ARBA00023069"/>
    </source>
</evidence>
<dbReference type="FunFam" id="3.40.50.300:FF:000223">
    <property type="entry name" value="Dynein heavy chain 3, axonemal"/>
    <property type="match status" value="1"/>
</dbReference>
<dbReference type="FunFam" id="3.40.50.300:FF:000362">
    <property type="entry name" value="Dynein, axonemal, heavy chain 6"/>
    <property type="match status" value="1"/>
</dbReference>
<dbReference type="InterPro" id="IPR041466">
    <property type="entry name" value="Dynein_AAA5_ext"/>
</dbReference>
<dbReference type="InterPro" id="IPR042228">
    <property type="entry name" value="Dynein_linker_3"/>
</dbReference>
<dbReference type="Gene3D" id="1.20.58.1120">
    <property type="match status" value="1"/>
</dbReference>
<feature type="domain" description="AAA+ ATPase" evidence="22">
    <location>
        <begin position="1504"/>
        <end position="1643"/>
    </location>
</feature>
<dbReference type="Pfam" id="PF03028">
    <property type="entry name" value="Dynein_heavy"/>
    <property type="match status" value="1"/>
</dbReference>
<evidence type="ECO:0000259" key="22">
    <source>
        <dbReference type="SMART" id="SM00382"/>
    </source>
</evidence>
<dbReference type="Gene3D" id="3.40.50.300">
    <property type="entry name" value="P-loop containing nucleotide triphosphate hydrolases"/>
    <property type="match status" value="5"/>
</dbReference>
<organism evidence="23 24">
    <name type="scientific">Acropora cervicornis</name>
    <name type="common">Staghorn coral</name>
    <dbReference type="NCBI Taxonomy" id="6130"/>
    <lineage>
        <taxon>Eukaryota</taxon>
        <taxon>Metazoa</taxon>
        <taxon>Cnidaria</taxon>
        <taxon>Anthozoa</taxon>
        <taxon>Hexacorallia</taxon>
        <taxon>Scleractinia</taxon>
        <taxon>Astrocoeniina</taxon>
        <taxon>Acroporidae</taxon>
        <taxon>Acropora</taxon>
    </lineage>
</organism>
<dbReference type="Pfam" id="PF12777">
    <property type="entry name" value="MT"/>
    <property type="match status" value="1"/>
</dbReference>
<evidence type="ECO:0000256" key="6">
    <source>
        <dbReference type="ARBA" id="ARBA00022737"/>
    </source>
</evidence>
<dbReference type="GO" id="GO:0031514">
    <property type="term" value="C:motile cilium"/>
    <property type="evidence" value="ECO:0007669"/>
    <property type="project" value="UniProtKB-SubCell"/>
</dbReference>
<dbReference type="PANTHER" id="PTHR22878">
    <property type="entry name" value="DYNEIN HEAVY CHAIN 6, AXONEMAL-LIKE-RELATED"/>
    <property type="match status" value="1"/>
</dbReference>
<dbReference type="Pfam" id="PF12775">
    <property type="entry name" value="AAA_7"/>
    <property type="match status" value="1"/>
</dbReference>
<dbReference type="InterPro" id="IPR026983">
    <property type="entry name" value="DHC"/>
</dbReference>
<dbReference type="FunFam" id="1.20.920.30:FF:000002">
    <property type="entry name" value="Dynein axonemal heavy chain 3"/>
    <property type="match status" value="1"/>
</dbReference>
<dbReference type="GO" id="GO:0005874">
    <property type="term" value="C:microtubule"/>
    <property type="evidence" value="ECO:0007669"/>
    <property type="project" value="UniProtKB-KW"/>
</dbReference>
<dbReference type="Gene3D" id="1.10.472.130">
    <property type="match status" value="1"/>
</dbReference>
<dbReference type="Pfam" id="PF17852">
    <property type="entry name" value="Dynein_AAA_lid"/>
    <property type="match status" value="1"/>
</dbReference>
<dbReference type="InterPro" id="IPR041658">
    <property type="entry name" value="AAA_lid_11"/>
</dbReference>
<keyword evidence="4" id="KW-0963">Cytoplasm</keyword>
<keyword evidence="12" id="KW-0969">Cilium</keyword>
<keyword evidence="8" id="KW-0067">ATP-binding</keyword>
<dbReference type="Pfam" id="PF12780">
    <property type="entry name" value="AAA_8"/>
    <property type="match status" value="1"/>
</dbReference>
<dbReference type="InterPro" id="IPR035699">
    <property type="entry name" value="AAA_6"/>
</dbReference>
<evidence type="ECO:0000256" key="9">
    <source>
        <dbReference type="ARBA" id="ARBA00022846"/>
    </source>
</evidence>
<protein>
    <recommendedName>
        <fullName evidence="17">Dynein axonemal heavy chain 7</fullName>
    </recommendedName>
    <alternativeName>
        <fullName evidence="19">Axonemal beta dynein heavy chain 7</fullName>
    </alternativeName>
    <alternativeName>
        <fullName evidence="18">Ciliary dynein heavy chain 7</fullName>
    </alternativeName>
</protein>
<dbReference type="InterPro" id="IPR042219">
    <property type="entry name" value="AAA_lid_11_sf"/>
</dbReference>
<dbReference type="InterPro" id="IPR003593">
    <property type="entry name" value="AAA+_ATPase"/>
</dbReference>
<keyword evidence="5" id="KW-0493">Microtubule</keyword>
<dbReference type="InterPro" id="IPR024743">
    <property type="entry name" value="Dynein_HC_stalk"/>
</dbReference>
<comment type="caution">
    <text evidence="23">The sequence shown here is derived from an EMBL/GenBank/DDBJ whole genome shotgun (WGS) entry which is preliminary data.</text>
</comment>
<feature type="region of interest" description="Disordered" evidence="21">
    <location>
        <begin position="89"/>
        <end position="111"/>
    </location>
</feature>
<feature type="coiled-coil region" evidence="20">
    <location>
        <begin position="897"/>
        <end position="924"/>
    </location>
</feature>
<reference evidence="23" key="1">
    <citation type="journal article" date="2023" name="G3 (Bethesda)">
        <title>Whole genome assembly and annotation of the endangered Caribbean coral Acropora cervicornis.</title>
        <authorList>
            <person name="Selwyn J.D."/>
            <person name="Vollmer S.V."/>
        </authorList>
    </citation>
    <scope>NUCLEOTIDE SEQUENCE</scope>
    <source>
        <strain evidence="23">K2</strain>
    </source>
</reference>
<dbReference type="Gene3D" id="1.20.920.20">
    <property type="match status" value="1"/>
</dbReference>
<keyword evidence="13" id="KW-0505">Motor protein</keyword>
<keyword evidence="7" id="KW-0547">Nucleotide-binding</keyword>
<dbReference type="SUPFAM" id="SSF52540">
    <property type="entry name" value="P-loop containing nucleoside triphosphate hydrolases"/>
    <property type="match status" value="4"/>
</dbReference>
<dbReference type="Proteomes" id="UP001249851">
    <property type="component" value="Unassembled WGS sequence"/>
</dbReference>
<dbReference type="Gene3D" id="1.10.8.710">
    <property type="match status" value="1"/>
</dbReference>
<dbReference type="InterPro" id="IPR013602">
    <property type="entry name" value="Dynein_heavy_linker"/>
</dbReference>
<dbReference type="Gene3D" id="3.20.180.20">
    <property type="entry name" value="Dynein heavy chain, N-terminal domain 2"/>
    <property type="match status" value="1"/>
</dbReference>
<evidence type="ECO:0000313" key="23">
    <source>
        <dbReference type="EMBL" id="KAK2563543.1"/>
    </source>
</evidence>
<dbReference type="GO" id="GO:0005858">
    <property type="term" value="C:axonemal dynein complex"/>
    <property type="evidence" value="ECO:0007669"/>
    <property type="project" value="UniProtKB-ARBA"/>
</dbReference>
<accession>A0AAD9QLN7</accession>
<evidence type="ECO:0000256" key="3">
    <source>
        <dbReference type="ARBA" id="ARBA00008887"/>
    </source>
</evidence>
<keyword evidence="15" id="KW-0966">Cell projection</keyword>
<dbReference type="FunFam" id="1.10.472.130:FF:000005">
    <property type="entry name" value="Dynein axonemal heavy chain 7"/>
    <property type="match status" value="1"/>
</dbReference>
<dbReference type="EMBL" id="JARQWQ010000025">
    <property type="protein sequence ID" value="KAK2563543.1"/>
    <property type="molecule type" value="Genomic_DNA"/>
</dbReference>
<dbReference type="FunFam" id="1.10.8.710:FF:000004">
    <property type="entry name" value="Dynein axonemal heavy chain 6"/>
    <property type="match status" value="1"/>
</dbReference>
<keyword evidence="9" id="KW-0282">Flagellum</keyword>
<dbReference type="Gene3D" id="1.10.287.2620">
    <property type="match status" value="1"/>
</dbReference>
<dbReference type="FunFam" id="1.10.8.720:FF:000001">
    <property type="entry name" value="dynein heavy chain 7, axonemal"/>
    <property type="match status" value="1"/>
</dbReference>
<keyword evidence="6" id="KW-0677">Repeat</keyword>
<dbReference type="GO" id="GO:0008569">
    <property type="term" value="F:minus-end-directed microtubule motor activity"/>
    <property type="evidence" value="ECO:0007669"/>
    <property type="project" value="InterPro"/>
</dbReference>
<keyword evidence="14" id="KW-0206">Cytoskeleton</keyword>
<dbReference type="Pfam" id="PF18198">
    <property type="entry name" value="AAA_lid_11"/>
    <property type="match status" value="1"/>
</dbReference>
<comment type="subunit">
    <text evidence="16">The dynein complex consists of at least two heavy chains and a number of intermediate and light chains.</text>
</comment>
<feature type="domain" description="AAA+ ATPase" evidence="22">
    <location>
        <begin position="2162"/>
        <end position="2309"/>
    </location>
</feature>
<evidence type="ECO:0000256" key="20">
    <source>
        <dbReference type="SAM" id="Coils"/>
    </source>
</evidence>
<dbReference type="GO" id="GO:0005524">
    <property type="term" value="F:ATP binding"/>
    <property type="evidence" value="ECO:0007669"/>
    <property type="project" value="UniProtKB-KW"/>
</dbReference>
<keyword evidence="10" id="KW-0243">Dynein</keyword>
<dbReference type="InterPro" id="IPR042222">
    <property type="entry name" value="Dynein_2_N"/>
</dbReference>
<dbReference type="InterPro" id="IPR043157">
    <property type="entry name" value="Dynein_AAA1S"/>
</dbReference>
<dbReference type="PANTHER" id="PTHR22878:SF71">
    <property type="entry name" value="DYNEIN, AXONEMAL, HEAVY CHAIN 3"/>
    <property type="match status" value="1"/>
</dbReference>
<dbReference type="Pfam" id="PF08393">
    <property type="entry name" value="DHC_N2"/>
    <property type="match status" value="1"/>
</dbReference>
<evidence type="ECO:0000256" key="5">
    <source>
        <dbReference type="ARBA" id="ARBA00022701"/>
    </source>
</evidence>
<dbReference type="Pfam" id="PF17857">
    <property type="entry name" value="AAA_lid_1"/>
    <property type="match status" value="1"/>
</dbReference>
<evidence type="ECO:0000256" key="16">
    <source>
        <dbReference type="ARBA" id="ARBA00062885"/>
    </source>
</evidence>
<dbReference type="FunFam" id="3.20.180.20:FF:000003">
    <property type="entry name" value="Dynein heavy chain 12, axonemal"/>
    <property type="match status" value="1"/>
</dbReference>
<evidence type="ECO:0000256" key="2">
    <source>
        <dbReference type="ARBA" id="ARBA00004430"/>
    </source>
</evidence>
<dbReference type="FunFam" id="1.20.920.20:FF:000006">
    <property type="entry name" value="Dynein, axonemal, heavy chain 6"/>
    <property type="match status" value="1"/>
</dbReference>
<comment type="similarity">
    <text evidence="3">Belongs to the dynein heavy chain family.</text>
</comment>
<dbReference type="Gene3D" id="1.20.140.100">
    <property type="entry name" value="Dynein heavy chain, N-terminal domain 2"/>
    <property type="match status" value="1"/>
</dbReference>
<dbReference type="InterPro" id="IPR024317">
    <property type="entry name" value="Dynein_heavy_chain_D4_dom"/>
</dbReference>
<dbReference type="FunFam" id="1.10.8.1220:FF:000001">
    <property type="entry name" value="Dynein axonemal heavy chain 5"/>
    <property type="match status" value="1"/>
</dbReference>
<evidence type="ECO:0000256" key="19">
    <source>
        <dbReference type="ARBA" id="ARBA00082102"/>
    </source>
</evidence>
<dbReference type="InterPro" id="IPR041589">
    <property type="entry name" value="DNAH3_AAA_lid_1"/>
</dbReference>
<dbReference type="FunFam" id="1.20.1270.280:FF:000001">
    <property type="entry name" value="dynein heavy chain 7, axonemal"/>
    <property type="match status" value="1"/>
</dbReference>
<keyword evidence="24" id="KW-1185">Reference proteome</keyword>
<evidence type="ECO:0000313" key="24">
    <source>
        <dbReference type="Proteomes" id="UP001249851"/>
    </source>
</evidence>
<evidence type="ECO:0000256" key="10">
    <source>
        <dbReference type="ARBA" id="ARBA00023017"/>
    </source>
</evidence>
<dbReference type="SMART" id="SM00382">
    <property type="entry name" value="AAA"/>
    <property type="match status" value="2"/>
</dbReference>
<evidence type="ECO:0000256" key="17">
    <source>
        <dbReference type="ARBA" id="ARBA00071816"/>
    </source>
</evidence>
<evidence type="ECO:0000256" key="7">
    <source>
        <dbReference type="ARBA" id="ARBA00022741"/>
    </source>
</evidence>
<dbReference type="Pfam" id="PF18199">
    <property type="entry name" value="Dynein_C"/>
    <property type="match status" value="1"/>
</dbReference>
<reference evidence="23" key="2">
    <citation type="journal article" date="2023" name="Science">
        <title>Genomic signatures of disease resistance in endangered staghorn corals.</title>
        <authorList>
            <person name="Vollmer S.V."/>
            <person name="Selwyn J.D."/>
            <person name="Despard B.A."/>
            <person name="Roesel C.L."/>
        </authorList>
    </citation>
    <scope>NUCLEOTIDE SEQUENCE</scope>
    <source>
        <strain evidence="23">K2</strain>
    </source>
</reference>
<keyword evidence="11 20" id="KW-0175">Coiled coil</keyword>
<dbReference type="GO" id="GO:0045505">
    <property type="term" value="F:dynein intermediate chain binding"/>
    <property type="evidence" value="ECO:0007669"/>
    <property type="project" value="InterPro"/>
</dbReference>
<dbReference type="Gene3D" id="3.10.490.20">
    <property type="match status" value="1"/>
</dbReference>
<dbReference type="Gene3D" id="1.10.8.1220">
    <property type="match status" value="1"/>
</dbReference>
<dbReference type="Gene3D" id="6.10.140.1060">
    <property type="match status" value="1"/>
</dbReference>
<dbReference type="InterPro" id="IPR043160">
    <property type="entry name" value="Dynein_C_barrel"/>
</dbReference>
<evidence type="ECO:0000256" key="8">
    <source>
        <dbReference type="ARBA" id="ARBA00022840"/>
    </source>
</evidence>
<dbReference type="InterPro" id="IPR035706">
    <property type="entry name" value="AAA_9"/>
</dbReference>
<dbReference type="Gene3D" id="1.20.1270.280">
    <property type="match status" value="1"/>
</dbReference>
<dbReference type="FunFam" id="3.40.50.300:FF:001328">
    <property type="entry name" value="Dynein heavy chain 6, axonemal"/>
    <property type="match status" value="1"/>
</dbReference>
<dbReference type="InterPro" id="IPR004273">
    <property type="entry name" value="Dynein_heavy_D6_P-loop"/>
</dbReference>
<dbReference type="InterPro" id="IPR041228">
    <property type="entry name" value="Dynein_C"/>
</dbReference>
<dbReference type="FunFam" id="1.20.58.1120:FF:000005">
    <property type="entry name" value="Dynein, axonemal, heavy chain 12"/>
    <property type="match status" value="1"/>
</dbReference>
<evidence type="ECO:0000256" key="11">
    <source>
        <dbReference type="ARBA" id="ARBA00023054"/>
    </source>
</evidence>
<gene>
    <name evidence="23" type="ORF">P5673_013267</name>
</gene>
<dbReference type="Gene3D" id="1.20.920.30">
    <property type="match status" value="1"/>
</dbReference>
<proteinExistence type="inferred from homology"/>
<evidence type="ECO:0000256" key="14">
    <source>
        <dbReference type="ARBA" id="ARBA00023212"/>
    </source>
</evidence>
<evidence type="ECO:0000256" key="13">
    <source>
        <dbReference type="ARBA" id="ARBA00023175"/>
    </source>
</evidence>
<dbReference type="GO" id="GO:0003341">
    <property type="term" value="P:cilium movement"/>
    <property type="evidence" value="ECO:0007669"/>
    <property type="project" value="UniProtKB-ARBA"/>
</dbReference>
<dbReference type="Pfam" id="PF12781">
    <property type="entry name" value="AAA_9"/>
    <property type="match status" value="1"/>
</dbReference>
<feature type="compositionally biased region" description="Polar residues" evidence="21">
    <location>
        <begin position="93"/>
        <end position="102"/>
    </location>
</feature>
<evidence type="ECO:0000256" key="1">
    <source>
        <dbReference type="ARBA" id="ARBA00004230"/>
    </source>
</evidence>
<feature type="region of interest" description="Disordered" evidence="21">
    <location>
        <begin position="167"/>
        <end position="291"/>
    </location>
</feature>
<dbReference type="GO" id="GO:0051959">
    <property type="term" value="F:dynein light intermediate chain binding"/>
    <property type="evidence" value="ECO:0007669"/>
    <property type="project" value="InterPro"/>
</dbReference>
<feature type="coiled-coil region" evidence="20">
    <location>
        <begin position="3014"/>
        <end position="3065"/>
    </location>
</feature>
<evidence type="ECO:0000256" key="21">
    <source>
        <dbReference type="SAM" id="MobiDB-lite"/>
    </source>
</evidence>
<feature type="compositionally biased region" description="Polar residues" evidence="21">
    <location>
        <begin position="254"/>
        <end position="291"/>
    </location>
</feature>
<evidence type="ECO:0000256" key="4">
    <source>
        <dbReference type="ARBA" id="ARBA00022490"/>
    </source>
</evidence>
<comment type="subcellular location">
    <subcellularLocation>
        <location evidence="1">Cell projection</location>
        <location evidence="1">Cilium</location>
        <location evidence="1">Flagellum</location>
    </subcellularLocation>
    <subcellularLocation>
        <location evidence="2">Cytoplasm</location>
        <location evidence="2">Cytoskeleton</location>
        <location evidence="2">Cilium axoneme</location>
    </subcellularLocation>
</comment>
<evidence type="ECO:0000256" key="15">
    <source>
        <dbReference type="ARBA" id="ARBA00023273"/>
    </source>
</evidence>
<feature type="compositionally biased region" description="Polar residues" evidence="21">
    <location>
        <begin position="170"/>
        <end position="180"/>
    </location>
</feature>
<dbReference type="InterPro" id="IPR027417">
    <property type="entry name" value="P-loop_NTPase"/>
</dbReference>
<dbReference type="Pfam" id="PF12774">
    <property type="entry name" value="AAA_6"/>
    <property type="match status" value="1"/>
</dbReference>
<dbReference type="FunFam" id="3.40.50.300:FF:002141">
    <property type="entry name" value="Dynein heavy chain"/>
    <property type="match status" value="1"/>
</dbReference>
<name>A0AAD9QLN7_ACRCE</name>
<dbReference type="FunFam" id="1.20.140.100:FF:000004">
    <property type="entry name" value="Dynein axonemal heavy chain 6"/>
    <property type="match status" value="1"/>
</dbReference>
<sequence>MATTRRRSESKDPHESIVITKRQAVFDHLPPLSAPQPAYSDRPKIVESGAYTKASPTKEKSHYRHTSDAVANNYTPSAQGLTTKLIYKRRSKTANPSTFSKRSQLKKHHAAPENVIEEEIQPLFAGKSQSSLSGKILSFSKGSSPFISSGVSKVGLRKGHISPPLVGTSFVPQNEQGNSEVDTKIGINIGPSSSVEPPAVKRARSAEQLKSNSRSPSPPITSLPLSRKTLSESPDSRKPTVAWDFPEKDRACYTNDSDITRETYSNGHTDSNIQDLDRGLSSSDIPQNTSLPSFREYDEQTLSVLNLRFPPSTTPTLGLSQSVLPSESQLERYYSLVENAIVANMVAPLNNKWKKETHDFLPKTLRESFKNTLEELDKEMEKDYTHSVKKSILDYVLLDPTEQRRLGLSMPELVLYSAGREPFPWHLSVIRCREFLEKNLFVTHAVLRELLFLWESTYSKLRLIDIGSLKDSFPLTITDLKKNVFKATQQGVKTLQEMWIPSCVKLISDRRDEIEVCMPDVEDARVLKMDHFFRSVASLMSRNIRSVVYSSISDLVKFLEIYKLGNDFTGTFVRSLPILPQPIVLTVIPDMDNTTVDFEPSFEDVAKTFHEIIDNMVNSLQGFQCVEHQLFYEDEGLKKRYISCVKLEEERVKWAKERIEKVVGENSAGPLKFRSLFEPVHYLLSRDSEVKTMRFIAVDRHRLEYGRELQKLYDLANVAASMDIFIPMELFVLDCTKIKEYLMLRASDLVSMMTSKLVRRSFDFNRSICHQYDHIVSRITSTAKTTDELVDLEKYIDNLRSGPLVHLKTELEEAADLVLFLMDHAFLANDHLALNETTFTWPERIIEIIKVSETRVTREHDTAMNKLFDWLASFESQLDETLTSVKEFHSKDRMSEAKNYVAQLDELRQKVEGFLEERKRINKEEDLLSCETRSAFPQIQEIIDAKEPFDKLWRAVVTFHDKQEAWLAGNILKLNAEEIEEEVSELWRSSYKLTKEFAHPEFRGPLRVASTTKARLENFKINMPLINALCTPGIKDRHWEAMSVKIGFNIAPKEETTLNEMLALGLDKFVEDLTEISGRAAKEFSLEKALNRMKEDWKDVEFVFVQYKDTGLSILSAVDDLQVLLDDHIVKTLTMKGSPFVVPFEAEMKEWESKLNLMQDIVESWLKVQASWLYLEPIFSSEDIQAQMPEEGEKFRTVDKYWRKIMTESVKDPRALVVTSQSQMLDKLQLSESLLEDIQKGLNEYLEKKRLFFPRFFFLSNDELLEILSETKDPLRVQPHLKKCFEGIAKLEFDERKEINAMMSAEGESVKFTKKVVPAQSRGLVEKWLLQIEQVMKLSLQEVMSDAVTAYPLNPRTEWVLSWPGQVVLASSIIYWTMEVTEAMPKQDGLENYYKKSTKQIEDIVDLVRGTLSSMSRITLGALIVIDVHARDVVAKLKDDCVTNPNDFQWISQLRYYWETKAVIVRMITTSVKYGYEYLGNSGRLVITPLTDRCYRTLMGALLLNLGGAPEGPAGTGKTETCKDLAKAVAKQCVVFNCSDGLDYKAMGKFFKGLAQSGAWACFDEFNRIELEVLSVVAQQILTIQRAVMEQVDKFVFEGTEISLDPSCTIFITMNPGYAGRAELPDNLKVLFRTVAMMVPDYALISEISLYSMGFVNARGLSAKIVAVYRLCSEQLSSQHHYDYGMRAVKSVLTAAGNLKLKYPDQDEDILLLRSITDVNLPKFLSQDLPLFQGIVSDLFPGIALPSPDHGVLEQALKRNIKKLGLQAVPWFIEKVIQVYEMMLVRHGFMIVGDPIGGKTSAWKVLAAALSELGKDQDSDEVAVKYRIINPKAVTMGQLYGRFDPVSHEWSDGVLANTFREHASSVSEERKWIVFDGPVDAVWIENMNTVLDDNRKLCLMSGEIIQMNSKQNMIFEPQDLEQASPATVSRCGMIYMEPSQLGWEPLVASWMDKEYPSNLSAASKSSIQMIFDWLIPPCLDFVTRQCREFVRTSAMHMVSSLLTLYSILLDELREPSQEEKRKTVMDEAEFETVMDEKPAKTEAEIIQWLQSLFLFSLCWSVGGNLDTDSRLKFSEYFKVLCAGTNKQHQRPKDLKLPKNFQFPGKGVIYDFFFDKSTFGTWHPWEKGVVIEEIPSSAKPNELIIPTTETVRQRYFLELFLSHEKPLLLVGPTGTGKSAITNNYILRMPSAKYIANFMNFSAQTTSNQTQDMILSKLDRRKRGVYGPTIGKKVVVFVDDLNMPAKEKYGAQPPIEVLRQWIDHGYWFDRKDTSALELVDQLLVSAMGPPGGGRNDITPRFLRHFNIISIDSFSTETMRNIFSVIMDWHFNNHGFEMQIRRFSKIIISAITEVYTSAITKFLPTPSKSHYVFNLRDFARVVQGILLFPGINATSPEKLIRLWVHEVYRVFYDRLVDSDDRLCFFEIVKNVMASEFKEKINNVFGHLTGKGGVVTDDSLRSLFFGDFMDRRANPRLYDEIQDTDNLSLIMEGFLEDFNISSKTPMDLVLFRFAIEHVSRICRVLRQPNGHALLVGIGGSGRASATKLAAFMSDYELFQIEITKTYTFTDWREDVKKMMRKAGFDGVSTVFLFGDHQLKDEAFLEDINMILNTADVPNIYESDEKAEITEHMQNIVQKRNLKVDSGPLAMYNFFIERVRRNLHVVLCMSPIGDAFRNRLRMFPSLINCCTIDWFQAWPEDALEMVANKFLDEVEMSREVRGECVSLCKHFHQSVRSLSERYYAILLRRNYVTPTSYLELIKTFKSLLGQKRFQILTLKTRYLKGLEKLDFASSQVSIMQQELKELQPELIETSKETEQLIKVIADETVEVEEKKQVVQADEAVANQAAQDAQAIKDECEEQLAVAMPALSAAVSALDTLKQQDISLVKSMANPPSGVRLVMEAICILKGVKPEKKTVDGKQVEDYWASSKKVLGDLKFLESLKIFDKENIPVPVIRKIREKYVTNPDFHPSLIKNVSSACEGLCSWVRAIEVYDRVAKLVAPKRKRLQEAESTLSVQMSHLNEKRGELKEVMDKLQNLNDDYRSKVNKKEELERNIALCSQKLLRAEKLISGLGGERSRWTQVAQELAETYNNIVGDVLLSGGIVAYLGPFTVEFRQECIKEWWTLCREKNVPVSDNFSLSATLGDPLSIRAWQIAGLPVDNFSLDNAIIVTNSHRWPLMIDPQGQANKWIKNMEKPNSLQVIKLSDQNYVRTLENAIQFGTPVLLENVGEEVDPLLEPILLKQTFKQGGVEYLRMGDHVVEFSRDFRFYITTKLRNPHYLPEVSVKVTLLNFMITPLGLEDQLLGIVAAKEKPELEEKKNELIIESAKNKKQLKEIEDKILEVLSTSEGNILEDERAIEVLSSSKKLSEEISLKQEIASKTEEEIDRTRDGYKPVAKHSSILFFTISDLANIEPMYQYSLTWFINLYLQSIMNSEASTDLNRRIMNLNQHFTYSIYRNVCRSLFEKDKLLFSFLLCIGILKGSGKIDEQEWRFLLTGGVALENKFPNPASSWLTDKSWAELVRCSALPSFKGILNHFTEHLSDWKTFYNSANPQTEPLPEPWDDDLNKLQHLTILRCLRPDKVTLGVRDFIMFYMSPAYIEPPTFDLSKCYEDSDCCVPLIFVLSPGADPMASLVKFAEDIGVTRSHFQTISLGQGQGPIAAKMISQAIEVGDWVVLQNCHLATSWMPILEKICEEVIVPEKTHKSFRLWLTSYPTERFPVSILQNGVKMTNEPPMGLRANLLRSYHSDPISDPAFFNACNKPKVWRKLLFSLCFFHALVQERRNFGPLGWNIPYEFNESDLRISVRQQQMFLNDYEEVPLDALTYLTGQCNYGGRVTDERDRRLILSILSIFYCAEVIENEDYKFSSSGAYFAPPEGTFDSYLEYIRSLPLTPNPEVFGLHENADITKNQRETQQLFDGILLTLPRQTSGAGKSSQEVMEDLASDILSKIPLPFDTEMVQKKYPVLYEESMNTVLLQELIRFNRLTSVVRLSLQNIQKAIKGLVVMSSELEDVFASMMVGRVPSMWASKSYPSLKPLGSYVTDLVTRLMFFKTWVDEGSPNVFWLSGFYFTQSFLTGAMQNFARRHRIPIDHLGFEFEVTNEEQDMNHKPEDGVYVKGLFMEGARWDRANKVLGESLPKILYDPVPVVSFVDN</sequence>
<dbReference type="FunFam" id="1.10.287.2620:FF:000002">
    <property type="entry name" value="Dynein heavy chain 2, axonemal"/>
    <property type="match status" value="1"/>
</dbReference>
<dbReference type="Gene3D" id="1.10.8.720">
    <property type="entry name" value="Region D6 of dynein motor"/>
    <property type="match status" value="1"/>
</dbReference>